<dbReference type="PANTHER" id="PTHR35091">
    <property type="entry name" value="FLAGELLAR PROTEIN FLIL"/>
    <property type="match status" value="1"/>
</dbReference>
<keyword evidence="4" id="KW-1003">Cell membrane</keyword>
<dbReference type="GO" id="GO:0009425">
    <property type="term" value="C:bacterial-type flagellum basal body"/>
    <property type="evidence" value="ECO:0007669"/>
    <property type="project" value="InterPro"/>
</dbReference>
<evidence type="ECO:0000256" key="2">
    <source>
        <dbReference type="ARBA" id="ARBA00004162"/>
    </source>
</evidence>
<dbReference type="Proteomes" id="UP001234916">
    <property type="component" value="Chromosome"/>
</dbReference>
<organism evidence="12">
    <name type="scientific">Candidatus Nitricoxidivorans perseverans</name>
    <dbReference type="NCBI Taxonomy" id="2975601"/>
    <lineage>
        <taxon>Bacteria</taxon>
        <taxon>Pseudomonadati</taxon>
        <taxon>Pseudomonadota</taxon>
        <taxon>Betaproteobacteria</taxon>
        <taxon>Nitrosomonadales</taxon>
        <taxon>Sterolibacteriaceae</taxon>
        <taxon>Candidatus Nitricoxidivorans</taxon>
    </lineage>
</organism>
<evidence type="ECO:0000256" key="5">
    <source>
        <dbReference type="ARBA" id="ARBA00022500"/>
    </source>
</evidence>
<dbReference type="AlphaFoldDB" id="A0AA49FMD9"/>
<reference evidence="12" key="1">
    <citation type="journal article" date="2023" name="Nat. Microbiol.">
        <title>Enrichment and characterization of a nitric oxide-reducing microbial community in a continuous bioreactor.</title>
        <authorList>
            <person name="Garrido-Amador P."/>
            <person name="Stortenbeker N."/>
            <person name="Wessels H.J.C.T."/>
            <person name="Speth D.R."/>
            <person name="Garcia-Heredia I."/>
            <person name="Kartal B."/>
        </authorList>
    </citation>
    <scope>NUCLEOTIDE SEQUENCE</scope>
    <source>
        <strain evidence="12">MAG1</strain>
    </source>
</reference>
<keyword evidence="9 10" id="KW-0472">Membrane</keyword>
<gene>
    <name evidence="12" type="ORF">OHM77_05530</name>
</gene>
<keyword evidence="10" id="KW-0997">Cell inner membrane</keyword>
<evidence type="ECO:0000256" key="6">
    <source>
        <dbReference type="ARBA" id="ARBA00022692"/>
    </source>
</evidence>
<feature type="region of interest" description="Disordered" evidence="11">
    <location>
        <begin position="50"/>
        <end position="80"/>
    </location>
</feature>
<accession>A0AA49FMD9</accession>
<proteinExistence type="inferred from homology"/>
<dbReference type="GO" id="GO:0006935">
    <property type="term" value="P:chemotaxis"/>
    <property type="evidence" value="ECO:0007669"/>
    <property type="project" value="UniProtKB-KW"/>
</dbReference>
<comment type="function">
    <text evidence="1 10">Controls the rotational direction of flagella during chemotaxis.</text>
</comment>
<evidence type="ECO:0000256" key="8">
    <source>
        <dbReference type="ARBA" id="ARBA00022989"/>
    </source>
</evidence>
<keyword evidence="5 10" id="KW-0145">Chemotaxis</keyword>
<dbReference type="KEGG" id="npv:OHM77_05530"/>
<dbReference type="GO" id="GO:0071978">
    <property type="term" value="P:bacterial-type flagellum-dependent swarming motility"/>
    <property type="evidence" value="ECO:0007669"/>
    <property type="project" value="TreeGrafter"/>
</dbReference>
<evidence type="ECO:0000256" key="9">
    <source>
        <dbReference type="ARBA" id="ARBA00023136"/>
    </source>
</evidence>
<sequence>MAEKKPEGGEAEQPPPKKNNKLMMIIIAAVLVVVLGGGAAFFLLNKKSGHEGEGEEGDEPVAEEKASNKKPKKDKPDAPPVFVKLDPFTVKLSTEGQEAYLQATPELRVLDAHVGDNIKLYTPEIRHKVLLILAAKKAADLATPQGVQGLSNEMRVTINHILEPPDPRAKKLRKKGQSEEPGDQADPEDPVQAVLFTSFIIQ</sequence>
<dbReference type="PANTHER" id="PTHR35091:SF2">
    <property type="entry name" value="FLAGELLAR PROTEIN FLIL"/>
    <property type="match status" value="1"/>
</dbReference>
<evidence type="ECO:0000313" key="12">
    <source>
        <dbReference type="EMBL" id="WIM06727.1"/>
    </source>
</evidence>
<keyword evidence="12" id="KW-0969">Cilium</keyword>
<dbReference type="EMBL" id="CP107246">
    <property type="protein sequence ID" value="WIM06727.1"/>
    <property type="molecule type" value="Genomic_DNA"/>
</dbReference>
<feature type="region of interest" description="Disordered" evidence="11">
    <location>
        <begin position="162"/>
        <end position="190"/>
    </location>
</feature>
<evidence type="ECO:0000256" key="1">
    <source>
        <dbReference type="ARBA" id="ARBA00002254"/>
    </source>
</evidence>
<dbReference type="InterPro" id="IPR005503">
    <property type="entry name" value="FliL"/>
</dbReference>
<feature type="transmembrane region" description="Helical" evidence="10">
    <location>
        <begin position="22"/>
        <end position="44"/>
    </location>
</feature>
<keyword evidence="8 10" id="KW-1133">Transmembrane helix</keyword>
<comment type="similarity">
    <text evidence="3 10">Belongs to the FliL family.</text>
</comment>
<keyword evidence="6 10" id="KW-0812">Transmembrane</keyword>
<keyword evidence="12" id="KW-0282">Flagellum</keyword>
<evidence type="ECO:0000256" key="7">
    <source>
        <dbReference type="ARBA" id="ARBA00022779"/>
    </source>
</evidence>
<evidence type="ECO:0000256" key="11">
    <source>
        <dbReference type="SAM" id="MobiDB-lite"/>
    </source>
</evidence>
<dbReference type="GO" id="GO:0005886">
    <property type="term" value="C:plasma membrane"/>
    <property type="evidence" value="ECO:0007669"/>
    <property type="project" value="UniProtKB-SubCell"/>
</dbReference>
<comment type="subcellular location">
    <subcellularLocation>
        <location evidence="10">Cell inner membrane</location>
    </subcellularLocation>
    <subcellularLocation>
        <location evidence="2">Cell membrane</location>
        <topology evidence="2">Single-pass membrane protein</topology>
    </subcellularLocation>
</comment>
<evidence type="ECO:0000256" key="3">
    <source>
        <dbReference type="ARBA" id="ARBA00008281"/>
    </source>
</evidence>
<evidence type="ECO:0000256" key="10">
    <source>
        <dbReference type="RuleBase" id="RU364125"/>
    </source>
</evidence>
<dbReference type="Pfam" id="PF03748">
    <property type="entry name" value="FliL"/>
    <property type="match status" value="1"/>
</dbReference>
<evidence type="ECO:0000256" key="4">
    <source>
        <dbReference type="ARBA" id="ARBA00022475"/>
    </source>
</evidence>
<name>A0AA49FMD9_9PROT</name>
<keyword evidence="12" id="KW-0966">Cell projection</keyword>
<feature type="compositionally biased region" description="Acidic residues" evidence="11">
    <location>
        <begin position="180"/>
        <end position="189"/>
    </location>
</feature>
<protein>
    <recommendedName>
        <fullName evidence="10">Flagellar protein FliL</fullName>
    </recommendedName>
</protein>
<keyword evidence="7 10" id="KW-0283">Flagellar rotation</keyword>